<evidence type="ECO:0000256" key="5">
    <source>
        <dbReference type="ARBA" id="ARBA00022448"/>
    </source>
</evidence>
<evidence type="ECO:0000256" key="3">
    <source>
        <dbReference type="ARBA" id="ARBA00011557"/>
    </source>
</evidence>
<organism evidence="7 8">
    <name type="scientific">Denitromonas iodatirespirans</name>
    <dbReference type="NCBI Taxonomy" id="2795389"/>
    <lineage>
        <taxon>Bacteria</taxon>
        <taxon>Pseudomonadati</taxon>
        <taxon>Pseudomonadota</taxon>
        <taxon>Betaproteobacteria</taxon>
        <taxon>Rhodocyclales</taxon>
        <taxon>Zoogloeaceae</taxon>
        <taxon>Denitromonas</taxon>
    </lineage>
</organism>
<evidence type="ECO:0000256" key="2">
    <source>
        <dbReference type="ARBA" id="ARBA00008520"/>
    </source>
</evidence>
<evidence type="ECO:0000256" key="6">
    <source>
        <dbReference type="ARBA" id="ARBA00022729"/>
    </source>
</evidence>
<dbReference type="InterPro" id="IPR006059">
    <property type="entry name" value="SBP"/>
</dbReference>
<protein>
    <recommendedName>
        <fullName evidence="4">sn-glycerol-3-phosphate-binding periplasmic protein UgpB</fullName>
    </recommendedName>
</protein>
<accession>A0A944DDV2</accession>
<dbReference type="GO" id="GO:0042597">
    <property type="term" value="C:periplasmic space"/>
    <property type="evidence" value="ECO:0007669"/>
    <property type="project" value="UniProtKB-SubCell"/>
</dbReference>
<comment type="subunit">
    <text evidence="3">The complex is composed of two ATP-binding proteins (UgpC), two transmembrane proteins (UgpA and UgpE) and a solute-binding protein (UgpB).</text>
</comment>
<evidence type="ECO:0000313" key="8">
    <source>
        <dbReference type="Proteomes" id="UP000694660"/>
    </source>
</evidence>
<evidence type="ECO:0000256" key="1">
    <source>
        <dbReference type="ARBA" id="ARBA00004418"/>
    </source>
</evidence>
<sequence>MTLSHGFDPTRAQQLAALVERFNATDAKGQVRVVDDPAAADSAAIRIVQGEAERTLRQRGAFRPLYQVMADAGLSLARDRGLTAYDRDTLDSRGRRVALPVGLHTPVLFINRRAFEEAGLDPNAPPRTWRSLQEALGKLFDAGHACPYTVSRPSWVMVDNVSARQNVALTRRVGRAEQLTVNGMLQIRHIALMASWVRARYLHLYGAGGEPAARFARGECAVIAAESADWPALRQAAAFDVGVGELPFYDDFPGGVGATLADGPTLWVAKGKKRADYQVAARFVRFLLKPENQLAWQRGTGYLPLDEKGGVAEGGIAEDQPNLLVARKQLSVGSTLTAAASELPRQARVRSILEEELDGVWADRQPAKQALDNAVARTGGGL</sequence>
<dbReference type="SUPFAM" id="SSF53850">
    <property type="entry name" value="Periplasmic binding protein-like II"/>
    <property type="match status" value="1"/>
</dbReference>
<proteinExistence type="inferred from homology"/>
<dbReference type="RefSeq" id="WP_214362472.1">
    <property type="nucleotide sequence ID" value="NZ_JAEKFT010000017.1"/>
</dbReference>
<comment type="caution">
    <text evidence="7">The sequence shown here is derived from an EMBL/GenBank/DDBJ whole genome shotgun (WGS) entry which is preliminary data.</text>
</comment>
<dbReference type="InterPro" id="IPR050490">
    <property type="entry name" value="Bact_solute-bd_prot1"/>
</dbReference>
<reference evidence="8" key="1">
    <citation type="journal article" date="2022" name="ISME J.">
        <title>Genetic and phylogenetic analysis of dissimilatory iodate-reducing bacteria identifies potential niches across the world's oceans.</title>
        <authorList>
            <person name="Reyes-Umana V."/>
            <person name="Henning Z."/>
            <person name="Lee K."/>
            <person name="Barnum T.P."/>
            <person name="Coates J.D."/>
        </authorList>
    </citation>
    <scope>NUCLEOTIDE SEQUENCE [LARGE SCALE GENOMIC DNA]</scope>
    <source>
        <strain evidence="8">IR12</strain>
    </source>
</reference>
<comment type="similarity">
    <text evidence="2">Belongs to the bacterial solute-binding protein 1 family.</text>
</comment>
<comment type="subcellular location">
    <subcellularLocation>
        <location evidence="1">Periplasm</location>
    </subcellularLocation>
</comment>
<dbReference type="PANTHER" id="PTHR43649">
    <property type="entry name" value="ARABINOSE-BINDING PROTEIN-RELATED"/>
    <property type="match status" value="1"/>
</dbReference>
<dbReference type="PANTHER" id="PTHR43649:SF31">
    <property type="entry name" value="SN-GLYCEROL-3-PHOSPHATE-BINDING PERIPLASMIC PROTEIN UGPB"/>
    <property type="match status" value="1"/>
</dbReference>
<dbReference type="Proteomes" id="UP000694660">
    <property type="component" value="Unassembled WGS sequence"/>
</dbReference>
<dbReference type="EMBL" id="JAEKFT010000017">
    <property type="protein sequence ID" value="MBT0962522.1"/>
    <property type="molecule type" value="Genomic_DNA"/>
</dbReference>
<evidence type="ECO:0000256" key="4">
    <source>
        <dbReference type="ARBA" id="ARBA00017470"/>
    </source>
</evidence>
<dbReference type="AlphaFoldDB" id="A0A944DDV2"/>
<evidence type="ECO:0000313" key="7">
    <source>
        <dbReference type="EMBL" id="MBT0962522.1"/>
    </source>
</evidence>
<keyword evidence="8" id="KW-1185">Reference proteome</keyword>
<keyword evidence="5" id="KW-0813">Transport</keyword>
<name>A0A944DDV2_DENI1</name>
<keyword evidence="6" id="KW-0732">Signal</keyword>
<dbReference type="Gene3D" id="3.40.190.10">
    <property type="entry name" value="Periplasmic binding protein-like II"/>
    <property type="match status" value="2"/>
</dbReference>
<gene>
    <name evidence="7" type="ORF">I8J34_15185</name>
</gene>
<dbReference type="Pfam" id="PF13416">
    <property type="entry name" value="SBP_bac_8"/>
    <property type="match status" value="1"/>
</dbReference>